<accession>X0D8V4</accession>
<evidence type="ECO:0000256" key="1">
    <source>
        <dbReference type="SAM" id="MobiDB-lite"/>
    </source>
</evidence>
<reference evidence="2 3" key="1">
    <citation type="submission" date="2011-11" db="EMBL/GenBank/DDBJ databases">
        <title>The Genome Sequence of Fusarium oxysporum PHW815.</title>
        <authorList>
            <consortium name="The Broad Institute Genome Sequencing Platform"/>
            <person name="Ma L.-J."/>
            <person name="Gale L.R."/>
            <person name="Schwartz D.C."/>
            <person name="Zhou S."/>
            <person name="Corby-Kistler H."/>
            <person name="Young S.K."/>
            <person name="Zeng Q."/>
            <person name="Gargeya S."/>
            <person name="Fitzgerald M."/>
            <person name="Haas B."/>
            <person name="Abouelleil A."/>
            <person name="Alvarado L."/>
            <person name="Arachchi H.M."/>
            <person name="Berlin A."/>
            <person name="Brown A."/>
            <person name="Chapman S.B."/>
            <person name="Chen Z."/>
            <person name="Dunbar C."/>
            <person name="Freedman E."/>
            <person name="Gearin G."/>
            <person name="Goldberg J."/>
            <person name="Griggs A."/>
            <person name="Gujja S."/>
            <person name="Heiman D."/>
            <person name="Howarth C."/>
            <person name="Larson L."/>
            <person name="Lui A."/>
            <person name="MacDonald P.J.P."/>
            <person name="Montmayeur A."/>
            <person name="Murphy C."/>
            <person name="Neiman D."/>
            <person name="Pearson M."/>
            <person name="Priest M."/>
            <person name="Roberts A."/>
            <person name="Saif S."/>
            <person name="Shea T."/>
            <person name="Shenoy N."/>
            <person name="Sisk P."/>
            <person name="Stolte C."/>
            <person name="Sykes S."/>
            <person name="Wortman J."/>
            <person name="Nusbaum C."/>
            <person name="Birren B."/>
        </authorList>
    </citation>
    <scope>NUCLEOTIDE SEQUENCE [LARGE SCALE GENOMIC DNA]</scope>
    <source>
        <strain evidence="2 3">54005</strain>
    </source>
</reference>
<evidence type="ECO:0000313" key="3">
    <source>
        <dbReference type="Proteomes" id="UP000030663"/>
    </source>
</evidence>
<name>X0D8V4_FUSOX</name>
<evidence type="ECO:0000313" key="2">
    <source>
        <dbReference type="EMBL" id="EXK99584.1"/>
    </source>
</evidence>
<keyword evidence="3" id="KW-1185">Reference proteome</keyword>
<dbReference type="AlphaFoldDB" id="X0D8V4"/>
<proteinExistence type="predicted"/>
<dbReference type="HOGENOM" id="CLU_1337568_0_0_1"/>
<sequence>MLPRYNLINAKVDSHGHIPCHQNICIRQSTLENWVTPTRRQQNISNESGLSAQYSTPNASLSQSQQDTDLPGLLSDLYLFKPRAQDSRPGPEPLSLFSDEAVIKILLSSVPNWCISVTGCGLPLTKSGSQVLLLFGNREYDLFVLEIFVRARPSPLKRNLSSGSLRLSKTQHGGATLAHTAVAVSFRSIMKNTRLAIIDGTGQEI</sequence>
<dbReference type="Proteomes" id="UP000030663">
    <property type="component" value="Unassembled WGS sequence"/>
</dbReference>
<organism evidence="2 3">
    <name type="scientific">Fusarium oxysporum f. sp. raphani 54005</name>
    <dbReference type="NCBI Taxonomy" id="1089458"/>
    <lineage>
        <taxon>Eukaryota</taxon>
        <taxon>Fungi</taxon>
        <taxon>Dikarya</taxon>
        <taxon>Ascomycota</taxon>
        <taxon>Pezizomycotina</taxon>
        <taxon>Sordariomycetes</taxon>
        <taxon>Hypocreomycetidae</taxon>
        <taxon>Hypocreales</taxon>
        <taxon>Nectriaceae</taxon>
        <taxon>Fusarium</taxon>
        <taxon>Fusarium oxysporum species complex</taxon>
    </lineage>
</organism>
<dbReference type="EMBL" id="JH658362">
    <property type="protein sequence ID" value="EXK99584.1"/>
    <property type="molecule type" value="Genomic_DNA"/>
</dbReference>
<protein>
    <submittedName>
        <fullName evidence="2">Uncharacterized protein</fullName>
    </submittedName>
</protein>
<feature type="region of interest" description="Disordered" evidence="1">
    <location>
        <begin position="45"/>
        <end position="66"/>
    </location>
</feature>
<gene>
    <name evidence="2" type="ORF">FOQG_00055</name>
</gene>